<evidence type="ECO:0000256" key="1">
    <source>
        <dbReference type="ARBA" id="ARBA00004147"/>
    </source>
</evidence>
<dbReference type="GO" id="GO:0004386">
    <property type="term" value="F:helicase activity"/>
    <property type="evidence" value="ECO:0007669"/>
    <property type="project" value="UniProtKB-KW"/>
</dbReference>
<dbReference type="KEGG" id="vg:23698253"/>
<evidence type="ECO:0000313" key="16">
    <source>
        <dbReference type="Proteomes" id="UP000102394"/>
    </source>
</evidence>
<dbReference type="Gene3D" id="3.40.1310.20">
    <property type="match status" value="1"/>
</dbReference>
<keyword evidence="10" id="KW-0255">Endonuclease</keyword>
<evidence type="ECO:0000256" key="9">
    <source>
        <dbReference type="ARBA" id="ARBA00022741"/>
    </source>
</evidence>
<keyword evidence="9" id="KW-0547">Nucleotide-binding</keyword>
<dbReference type="PRINTS" id="PR00228">
    <property type="entry name" value="GEMCOATCLVL1"/>
</dbReference>
<evidence type="ECO:0000256" key="13">
    <source>
        <dbReference type="ARBA" id="ARBA00023125"/>
    </source>
</evidence>
<evidence type="ECO:0000256" key="11">
    <source>
        <dbReference type="ARBA" id="ARBA00022801"/>
    </source>
</evidence>
<keyword evidence="8" id="KW-0479">Metal-binding</keyword>
<dbReference type="InterPro" id="IPR027417">
    <property type="entry name" value="P-loop_NTPase"/>
</dbReference>
<dbReference type="GO" id="GO:0005198">
    <property type="term" value="F:structural molecule activity"/>
    <property type="evidence" value="ECO:0007669"/>
    <property type="project" value="InterPro"/>
</dbReference>
<feature type="domain" description="CRESS-DNA virus Rep endonuclease" evidence="14">
    <location>
        <begin position="8"/>
        <end position="109"/>
    </location>
</feature>
<reference evidence="15 16" key="1">
    <citation type="journal article" date="2015" name="Infect. Genet. Evol.">
        <title>Diverse small circular DNA viruses circulating amongst estuarine molluscs.</title>
        <authorList>
            <person name="Dayaram A."/>
            <person name="Goldstien S."/>
            <person name="Arguello Astorga G.R."/>
            <person name="Zawar-Reza P."/>
            <person name="Gomez C."/>
            <person name="Harding J.S."/>
            <person name="Varsani A."/>
        </authorList>
    </citation>
    <scope>NUCLEOTIDE SEQUENCE [LARGE SCALE GENOMIC DNA]</scope>
    <source>
        <strain evidence="15">AHEaCV-25-NZ-2942CO-2012</strain>
    </source>
</reference>
<evidence type="ECO:0000256" key="5">
    <source>
        <dbReference type="ARBA" id="ARBA00022695"/>
    </source>
</evidence>
<dbReference type="GO" id="GO:0016779">
    <property type="term" value="F:nucleotidyltransferase activity"/>
    <property type="evidence" value="ECO:0007669"/>
    <property type="project" value="UniProtKB-KW"/>
</dbReference>
<name>A0A0C5IBT4_9VIRU</name>
<dbReference type="GO" id="GO:0004519">
    <property type="term" value="F:endonuclease activity"/>
    <property type="evidence" value="ECO:0007669"/>
    <property type="project" value="UniProtKB-KW"/>
</dbReference>
<evidence type="ECO:0000256" key="4">
    <source>
        <dbReference type="ARBA" id="ARBA00022679"/>
    </source>
</evidence>
<evidence type="ECO:0000256" key="3">
    <source>
        <dbReference type="ARBA" id="ARBA00022562"/>
    </source>
</evidence>
<accession>A0A0C5IBT4</accession>
<dbReference type="GO" id="GO:0046872">
    <property type="term" value="F:metal ion binding"/>
    <property type="evidence" value="ECO:0007669"/>
    <property type="project" value="UniProtKB-KW"/>
</dbReference>
<evidence type="ECO:0000313" key="15">
    <source>
        <dbReference type="EMBL" id="AJP36461.1"/>
    </source>
</evidence>
<dbReference type="GeneID" id="23698253"/>
<dbReference type="Proteomes" id="UP000102394">
    <property type="component" value="Genome"/>
</dbReference>
<protein>
    <recommendedName>
        <fullName evidence="2">Replication-associated protein</fullName>
    </recommendedName>
</protein>
<dbReference type="RefSeq" id="YP_009126941.1">
    <property type="nucleotide sequence ID" value="NC_026654.1"/>
</dbReference>
<keyword evidence="6" id="KW-0235">DNA replication</keyword>
<dbReference type="SUPFAM" id="SSF52540">
    <property type="entry name" value="P-loop containing nucleoside triphosphate hydrolases"/>
    <property type="match status" value="1"/>
</dbReference>
<evidence type="ECO:0000256" key="6">
    <source>
        <dbReference type="ARBA" id="ARBA00022705"/>
    </source>
</evidence>
<comment type="subcellular location">
    <subcellularLocation>
        <location evidence="1">Host nucleus</location>
    </subcellularLocation>
</comment>
<dbReference type="GO" id="GO:0016787">
    <property type="term" value="F:hydrolase activity"/>
    <property type="evidence" value="ECO:0007669"/>
    <property type="project" value="UniProtKB-KW"/>
</dbReference>
<dbReference type="SUPFAM" id="SSF55464">
    <property type="entry name" value="Origin of replication-binding domain, RBD-like"/>
    <property type="match status" value="1"/>
</dbReference>
<dbReference type="GO" id="GO:0006260">
    <property type="term" value="P:DNA replication"/>
    <property type="evidence" value="ECO:0007669"/>
    <property type="project" value="UniProtKB-KW"/>
</dbReference>
<evidence type="ECO:0000256" key="8">
    <source>
        <dbReference type="ARBA" id="ARBA00022723"/>
    </source>
</evidence>
<keyword evidence="5" id="KW-0548">Nucleotidyltransferase</keyword>
<dbReference type="GO" id="GO:0042025">
    <property type="term" value="C:host cell nucleus"/>
    <property type="evidence" value="ECO:0007669"/>
    <property type="project" value="UniProtKB-SubCell"/>
</dbReference>
<keyword evidence="12" id="KW-0190">Covalent protein-DNA linkage</keyword>
<keyword evidence="7" id="KW-0540">Nuclease</keyword>
<keyword evidence="4" id="KW-0808">Transferase</keyword>
<evidence type="ECO:0000256" key="10">
    <source>
        <dbReference type="ARBA" id="ARBA00022759"/>
    </source>
</evidence>
<keyword evidence="13" id="KW-0238">DNA-binding</keyword>
<evidence type="ECO:0000256" key="12">
    <source>
        <dbReference type="ARBA" id="ARBA00023124"/>
    </source>
</evidence>
<dbReference type="PROSITE" id="PS52020">
    <property type="entry name" value="CRESS_DNA_REP"/>
    <property type="match status" value="1"/>
</dbReference>
<evidence type="ECO:0000256" key="2">
    <source>
        <dbReference type="ARBA" id="ARBA00014531"/>
    </source>
</evidence>
<organism evidence="15 16">
    <name type="scientific">Avon-Heathcote Estuary associated circular virus 25</name>
    <dbReference type="NCBI Taxonomy" id="1618249"/>
    <lineage>
        <taxon>Viruses</taxon>
        <taxon>Monodnaviria</taxon>
        <taxon>Shotokuvirae</taxon>
        <taxon>Cressdnaviricota</taxon>
        <taxon>Repensiviricetes</taxon>
        <taxon>Geplafuvirales</taxon>
        <taxon>Geplanaviridae</taxon>
        <taxon>Aguamentivirus</taxon>
        <taxon>Aguamentivirus avheatis</taxon>
    </lineage>
</organism>
<dbReference type="EMBL" id="KM874355">
    <property type="protein sequence ID" value="AJP36461.1"/>
    <property type="molecule type" value="Genomic_DNA"/>
</dbReference>
<dbReference type="InterPro" id="IPR049912">
    <property type="entry name" value="CRESS_DNA_REP"/>
</dbReference>
<dbReference type="GO" id="GO:0005524">
    <property type="term" value="F:ATP binding"/>
    <property type="evidence" value="ECO:0007669"/>
    <property type="project" value="UniProtKB-KW"/>
</dbReference>
<dbReference type="InterPro" id="IPR001301">
    <property type="entry name" value="Gemini_AL1_CLV"/>
</dbReference>
<sequence>MARENRFRLQCRRLFLTYPHCTASIQEVYDLIHSKKEIKFARICIEPHSDGTPHIHAAVMFAKKVNICNARLFDINDHHCNMESIKNWPATLNYCKKGDNWEDFDNDDDPDQPMQDNLFELAETMPSNDFWEYCRLKKVPFAYASNAMRKKKSMFTITDSTPYGIIREDLGAYTITEDSPATLASTVLVGPSGIGKTSWAIRESEKPSLLVTHMDALRKLNGSHKSIIFDDMSFTHIPREAQIHLVDRFQPRQVHVRYGTADIPAGIQKIFTANQYPFVADPAIDRRVHNKNLY</sequence>
<keyword evidence="16" id="KW-1185">Reference proteome</keyword>
<dbReference type="Pfam" id="PF00799">
    <property type="entry name" value="Gemini_AL1"/>
    <property type="match status" value="1"/>
</dbReference>
<proteinExistence type="predicted"/>
<evidence type="ECO:0000259" key="14">
    <source>
        <dbReference type="PROSITE" id="PS52020"/>
    </source>
</evidence>
<keyword evidence="3" id="KW-1048">Host nucleus</keyword>
<keyword evidence="11" id="KW-0378">Hydrolase</keyword>
<dbReference type="OrthoDB" id="9195at10239"/>
<evidence type="ECO:0000256" key="7">
    <source>
        <dbReference type="ARBA" id="ARBA00022722"/>
    </source>
</evidence>
<dbReference type="GO" id="GO:0003677">
    <property type="term" value="F:DNA binding"/>
    <property type="evidence" value="ECO:0007669"/>
    <property type="project" value="UniProtKB-KW"/>
</dbReference>